<evidence type="ECO:0000313" key="2">
    <source>
        <dbReference type="EMBL" id="KAK7508195.1"/>
    </source>
</evidence>
<accession>A0ABD0M980</accession>
<evidence type="ECO:0000313" key="3">
    <source>
        <dbReference type="Proteomes" id="UP001519460"/>
    </source>
</evidence>
<feature type="non-terminal residue" evidence="2">
    <location>
        <position position="1"/>
    </location>
</feature>
<comment type="caution">
    <text evidence="2">The sequence shown here is derived from an EMBL/GenBank/DDBJ whole genome shotgun (WGS) entry which is preliminary data.</text>
</comment>
<proteinExistence type="predicted"/>
<protein>
    <submittedName>
        <fullName evidence="2">Uncharacterized protein</fullName>
    </submittedName>
</protein>
<dbReference type="Proteomes" id="UP001519460">
    <property type="component" value="Unassembled WGS sequence"/>
</dbReference>
<dbReference type="EMBL" id="JACVVK020000002">
    <property type="protein sequence ID" value="KAK7508195.1"/>
    <property type="molecule type" value="Genomic_DNA"/>
</dbReference>
<evidence type="ECO:0000256" key="1">
    <source>
        <dbReference type="SAM" id="MobiDB-lite"/>
    </source>
</evidence>
<reference evidence="2 3" key="1">
    <citation type="journal article" date="2023" name="Sci. Data">
        <title>Genome assembly of the Korean intertidal mud-creeper Batillaria attramentaria.</title>
        <authorList>
            <person name="Patra A.K."/>
            <person name="Ho P.T."/>
            <person name="Jun S."/>
            <person name="Lee S.J."/>
            <person name="Kim Y."/>
            <person name="Won Y.J."/>
        </authorList>
    </citation>
    <scope>NUCLEOTIDE SEQUENCE [LARGE SCALE GENOMIC DNA]</scope>
    <source>
        <strain evidence="2">Wonlab-2016</strain>
    </source>
</reference>
<name>A0ABD0M980_9CAEN</name>
<organism evidence="2 3">
    <name type="scientific">Batillaria attramentaria</name>
    <dbReference type="NCBI Taxonomy" id="370345"/>
    <lineage>
        <taxon>Eukaryota</taxon>
        <taxon>Metazoa</taxon>
        <taxon>Spiralia</taxon>
        <taxon>Lophotrochozoa</taxon>
        <taxon>Mollusca</taxon>
        <taxon>Gastropoda</taxon>
        <taxon>Caenogastropoda</taxon>
        <taxon>Sorbeoconcha</taxon>
        <taxon>Cerithioidea</taxon>
        <taxon>Batillariidae</taxon>
        <taxon>Batillaria</taxon>
    </lineage>
</organism>
<sequence>RAASAQGKHSVKANARKHTHEVSKRYNIEQQRKWQLSSERALATRTTRSERKNTMEATLTFRDGVSSAV</sequence>
<dbReference type="AlphaFoldDB" id="A0ABD0M980"/>
<feature type="compositionally biased region" description="Basic residues" evidence="1">
    <location>
        <begin position="9"/>
        <end position="19"/>
    </location>
</feature>
<keyword evidence="3" id="KW-1185">Reference proteome</keyword>
<feature type="region of interest" description="Disordered" evidence="1">
    <location>
        <begin position="1"/>
        <end position="69"/>
    </location>
</feature>
<feature type="compositionally biased region" description="Basic and acidic residues" evidence="1">
    <location>
        <begin position="20"/>
        <end position="32"/>
    </location>
</feature>
<gene>
    <name evidence="2" type="ORF">BaRGS_00000434</name>
</gene>